<dbReference type="Proteomes" id="UP000291189">
    <property type="component" value="Unassembled WGS sequence"/>
</dbReference>
<dbReference type="SUPFAM" id="SSF48371">
    <property type="entry name" value="ARM repeat"/>
    <property type="match status" value="1"/>
</dbReference>
<name>A0A4Q5J119_9ACTN</name>
<dbReference type="Gene3D" id="1.25.10.90">
    <property type="match status" value="1"/>
</dbReference>
<gene>
    <name evidence="1" type="ORF">ETU37_12215</name>
</gene>
<dbReference type="RefSeq" id="WP_129987601.1">
    <property type="nucleotide sequence ID" value="NZ_SDPU01000022.1"/>
</dbReference>
<keyword evidence="2" id="KW-1185">Reference proteome</keyword>
<reference evidence="1 2" key="1">
    <citation type="submission" date="2019-01" db="EMBL/GenBank/DDBJ databases">
        <title>Nocardioides guangzhouensis sp. nov., an actinobacterium isolated from soil.</title>
        <authorList>
            <person name="Fu Y."/>
            <person name="Cai Y."/>
            <person name="Lin Z."/>
            <person name="Chen P."/>
        </authorList>
    </citation>
    <scope>NUCLEOTIDE SEQUENCE [LARGE SCALE GENOMIC DNA]</scope>
    <source>
        <strain evidence="1 2">NBRC 105384</strain>
    </source>
</reference>
<accession>A0A4Q5J119</accession>
<comment type="caution">
    <text evidence="1">The sequence shown here is derived from an EMBL/GenBank/DDBJ whole genome shotgun (WGS) entry which is preliminary data.</text>
</comment>
<dbReference type="PANTHER" id="PTHR34070">
    <property type="entry name" value="ARMADILLO-TYPE FOLD"/>
    <property type="match status" value="1"/>
</dbReference>
<organism evidence="1 2">
    <name type="scientific">Nocardioides iriomotensis</name>
    <dbReference type="NCBI Taxonomy" id="715784"/>
    <lineage>
        <taxon>Bacteria</taxon>
        <taxon>Bacillati</taxon>
        <taxon>Actinomycetota</taxon>
        <taxon>Actinomycetes</taxon>
        <taxon>Propionibacteriales</taxon>
        <taxon>Nocardioidaceae</taxon>
        <taxon>Nocardioides</taxon>
    </lineage>
</organism>
<dbReference type="Pfam" id="PF08713">
    <property type="entry name" value="DNA_alkylation"/>
    <property type="match status" value="1"/>
</dbReference>
<dbReference type="InterPro" id="IPR014825">
    <property type="entry name" value="DNA_alkylation"/>
</dbReference>
<dbReference type="InterPro" id="IPR016024">
    <property type="entry name" value="ARM-type_fold"/>
</dbReference>
<evidence type="ECO:0000313" key="1">
    <source>
        <dbReference type="EMBL" id="RYU12013.1"/>
    </source>
</evidence>
<dbReference type="PANTHER" id="PTHR34070:SF1">
    <property type="entry name" value="DNA ALKYLATION REPAIR PROTEIN"/>
    <property type="match status" value="1"/>
</dbReference>
<dbReference type="EMBL" id="SDPU01000022">
    <property type="protein sequence ID" value="RYU12013.1"/>
    <property type="molecule type" value="Genomic_DNA"/>
</dbReference>
<evidence type="ECO:0000313" key="2">
    <source>
        <dbReference type="Proteomes" id="UP000291189"/>
    </source>
</evidence>
<dbReference type="AlphaFoldDB" id="A0A4Q5J119"/>
<protein>
    <submittedName>
        <fullName evidence="1">DNA alkylation repair protein</fullName>
    </submittedName>
</protein>
<dbReference type="OrthoDB" id="9775346at2"/>
<sequence>MPDLAGELRRRIEASGDLRRAPDMQAYMKSDLPYAGVTSVPLRAILREVIPAHPLPDRRSWEAAVRGIWSGATYREEWYAALGVARHRLYRDHQDVATLGLYRDLVVDGAWWDVVDDLATHLVGDILAAHREEATPVLCAWAVDDDLWLRRTAVICQVGHKHDTDLDLLRHALEQNLEDSPHGRTFWIRKAVGWALRQHARTDPDWVRAFVAEHETGPAHLSGLSRREALKHL</sequence>
<proteinExistence type="predicted"/>